<dbReference type="SUPFAM" id="SSF54637">
    <property type="entry name" value="Thioesterase/thiol ester dehydrase-isomerase"/>
    <property type="match status" value="1"/>
</dbReference>
<dbReference type="Gene3D" id="3.10.129.10">
    <property type="entry name" value="Hotdog Thioesterase"/>
    <property type="match status" value="1"/>
</dbReference>
<keyword evidence="2" id="KW-1185">Reference proteome</keyword>
<proteinExistence type="predicted"/>
<dbReference type="Proteomes" id="UP000254293">
    <property type="component" value="Unassembled WGS sequence"/>
</dbReference>
<dbReference type="RefSeq" id="WP_115308795.1">
    <property type="nucleotide sequence ID" value="NZ_CP091516.1"/>
</dbReference>
<evidence type="ECO:0008006" key="3">
    <source>
        <dbReference type="Google" id="ProtNLM"/>
    </source>
</evidence>
<dbReference type="EMBL" id="UGJJ01000002">
    <property type="protein sequence ID" value="STR02927.1"/>
    <property type="molecule type" value="Genomic_DNA"/>
</dbReference>
<dbReference type="InterPro" id="IPR016776">
    <property type="entry name" value="ApeP-like_dehydratase"/>
</dbReference>
<sequence length="161" mass="17208">MHRLTCPIEHPAFLLPHSGHMVLIDRVSEHRADFVRVEAHIGANHILLHNGVLPASMGMEIMAQAIGAFAGIQAVRAGEAVKLGFLLGTRRLNLFADHIPIGTTLAATARLSTQDASGMGVFDCELRWLDAPDDVRGSLPEDGLLAAAALNVYSPKDGQMA</sequence>
<dbReference type="PIRSF" id="PIRSF020565">
    <property type="entry name" value="3Ho_Ac_ACP_DH_prd"/>
    <property type="match status" value="1"/>
</dbReference>
<gene>
    <name evidence="1" type="ORF">NCTC13336_01815</name>
</gene>
<protein>
    <recommendedName>
        <fullName evidence="3">Thioester dehydrase</fullName>
    </recommendedName>
</protein>
<dbReference type="AlphaFoldDB" id="A0A377R2D6"/>
<dbReference type="Pfam" id="PF22817">
    <property type="entry name" value="ApeP-like"/>
    <property type="match status" value="1"/>
</dbReference>
<dbReference type="InterPro" id="IPR029069">
    <property type="entry name" value="HotDog_dom_sf"/>
</dbReference>
<dbReference type="OrthoDB" id="9800188at2"/>
<organism evidence="1 2">
    <name type="scientific">Kingella potus</name>
    <dbReference type="NCBI Taxonomy" id="265175"/>
    <lineage>
        <taxon>Bacteria</taxon>
        <taxon>Pseudomonadati</taxon>
        <taxon>Pseudomonadota</taxon>
        <taxon>Betaproteobacteria</taxon>
        <taxon>Neisseriales</taxon>
        <taxon>Neisseriaceae</taxon>
        <taxon>Kingella</taxon>
    </lineage>
</organism>
<evidence type="ECO:0000313" key="1">
    <source>
        <dbReference type="EMBL" id="STR02927.1"/>
    </source>
</evidence>
<evidence type="ECO:0000313" key="2">
    <source>
        <dbReference type="Proteomes" id="UP000254293"/>
    </source>
</evidence>
<reference evidence="1 2" key="1">
    <citation type="submission" date="2018-06" db="EMBL/GenBank/DDBJ databases">
        <authorList>
            <consortium name="Pathogen Informatics"/>
            <person name="Doyle S."/>
        </authorList>
    </citation>
    <scope>NUCLEOTIDE SEQUENCE [LARGE SCALE GENOMIC DNA]</scope>
    <source>
        <strain evidence="1 2">NCTC13336</strain>
    </source>
</reference>
<name>A0A377R2D6_9NEIS</name>
<accession>A0A377R2D6</accession>